<accession>A0A834X9C4</accession>
<dbReference type="Proteomes" id="UP000634136">
    <property type="component" value="Unassembled WGS sequence"/>
</dbReference>
<dbReference type="AlphaFoldDB" id="A0A834X9C4"/>
<evidence type="ECO:0000313" key="2">
    <source>
        <dbReference type="Proteomes" id="UP000634136"/>
    </source>
</evidence>
<evidence type="ECO:0000313" key="1">
    <source>
        <dbReference type="EMBL" id="KAF7839563.1"/>
    </source>
</evidence>
<keyword evidence="2" id="KW-1185">Reference proteome</keyword>
<dbReference type="EMBL" id="JAAIUW010000003">
    <property type="protein sequence ID" value="KAF7839563.1"/>
    <property type="molecule type" value="Genomic_DNA"/>
</dbReference>
<sequence>MYMYKYDKNMKDKENHRTYPCKGWVLSRCVPSILPEGQDSRNKFAQSKLLNHVILLDSRIKCSQANKFGLSRAQGEHGGKPVELSCSLLL</sequence>
<comment type="caution">
    <text evidence="1">The sequence shown here is derived from an EMBL/GenBank/DDBJ whole genome shotgun (WGS) entry which is preliminary data.</text>
</comment>
<name>A0A834X9C4_9FABA</name>
<gene>
    <name evidence="1" type="ORF">G2W53_008045</name>
</gene>
<organism evidence="1 2">
    <name type="scientific">Senna tora</name>
    <dbReference type="NCBI Taxonomy" id="362788"/>
    <lineage>
        <taxon>Eukaryota</taxon>
        <taxon>Viridiplantae</taxon>
        <taxon>Streptophyta</taxon>
        <taxon>Embryophyta</taxon>
        <taxon>Tracheophyta</taxon>
        <taxon>Spermatophyta</taxon>
        <taxon>Magnoliopsida</taxon>
        <taxon>eudicotyledons</taxon>
        <taxon>Gunneridae</taxon>
        <taxon>Pentapetalae</taxon>
        <taxon>rosids</taxon>
        <taxon>fabids</taxon>
        <taxon>Fabales</taxon>
        <taxon>Fabaceae</taxon>
        <taxon>Caesalpinioideae</taxon>
        <taxon>Cassia clade</taxon>
        <taxon>Senna</taxon>
    </lineage>
</organism>
<proteinExistence type="predicted"/>
<protein>
    <submittedName>
        <fullName evidence="1">Uncharacterized protein</fullName>
    </submittedName>
</protein>
<reference evidence="1" key="1">
    <citation type="submission" date="2020-09" db="EMBL/GenBank/DDBJ databases">
        <title>Genome-Enabled Discovery of Anthraquinone Biosynthesis in Senna tora.</title>
        <authorList>
            <person name="Kang S.-H."/>
            <person name="Pandey R.P."/>
            <person name="Lee C.-M."/>
            <person name="Sim J.-S."/>
            <person name="Jeong J.-T."/>
            <person name="Choi B.-S."/>
            <person name="Jung M."/>
            <person name="Ginzburg D."/>
            <person name="Zhao K."/>
            <person name="Won S.Y."/>
            <person name="Oh T.-J."/>
            <person name="Yu Y."/>
            <person name="Kim N.-H."/>
            <person name="Lee O.R."/>
            <person name="Lee T.-H."/>
            <person name="Bashyal P."/>
            <person name="Kim T.-S."/>
            <person name="Lee W.-H."/>
            <person name="Kawkins C."/>
            <person name="Kim C.-K."/>
            <person name="Kim J.S."/>
            <person name="Ahn B.O."/>
            <person name="Rhee S.Y."/>
            <person name="Sohng J.K."/>
        </authorList>
    </citation>
    <scope>NUCLEOTIDE SEQUENCE</scope>
    <source>
        <tissue evidence="1">Leaf</tissue>
    </source>
</reference>